<dbReference type="FunFam" id="1.10.167.10:FF:000005">
    <property type="entry name" value="Putative A-kinase anchor protein 10 mitochondrial"/>
    <property type="match status" value="1"/>
</dbReference>
<name>A0A1B6CIX2_9HEMI</name>
<dbReference type="SUPFAM" id="SSF48097">
    <property type="entry name" value="Regulator of G-protein signaling, RGS"/>
    <property type="match status" value="2"/>
</dbReference>
<accession>A0A1B6CIX2</accession>
<evidence type="ECO:0000259" key="1">
    <source>
        <dbReference type="PROSITE" id="PS50132"/>
    </source>
</evidence>
<feature type="non-terminal residue" evidence="2">
    <location>
        <position position="1"/>
    </location>
</feature>
<dbReference type="Pfam" id="PF00615">
    <property type="entry name" value="RGS"/>
    <property type="match status" value="2"/>
</dbReference>
<feature type="domain" description="RGS" evidence="1">
    <location>
        <begin position="132"/>
        <end position="259"/>
    </location>
</feature>
<dbReference type="GO" id="GO:0051018">
    <property type="term" value="F:protein kinase A binding"/>
    <property type="evidence" value="ECO:0007669"/>
    <property type="project" value="InterPro"/>
</dbReference>
<gene>
    <name evidence="2" type="ORF">g.26868</name>
</gene>
<reference evidence="2" key="1">
    <citation type="submission" date="2015-12" db="EMBL/GenBank/DDBJ databases">
        <title>De novo transcriptome assembly of four potential Pierce s Disease insect vectors from Arizona vineyards.</title>
        <authorList>
            <person name="Tassone E.E."/>
        </authorList>
    </citation>
    <scope>NUCLEOTIDE SEQUENCE</scope>
</reference>
<organism evidence="2">
    <name type="scientific">Clastoptera arizonana</name>
    <name type="common">Arizona spittle bug</name>
    <dbReference type="NCBI Taxonomy" id="38151"/>
    <lineage>
        <taxon>Eukaryota</taxon>
        <taxon>Metazoa</taxon>
        <taxon>Ecdysozoa</taxon>
        <taxon>Arthropoda</taxon>
        <taxon>Hexapoda</taxon>
        <taxon>Insecta</taxon>
        <taxon>Pterygota</taxon>
        <taxon>Neoptera</taxon>
        <taxon>Paraneoptera</taxon>
        <taxon>Hemiptera</taxon>
        <taxon>Auchenorrhyncha</taxon>
        <taxon>Cercopoidea</taxon>
        <taxon>Clastopteridae</taxon>
        <taxon>Clastoptera</taxon>
    </lineage>
</organism>
<dbReference type="InterPro" id="IPR044926">
    <property type="entry name" value="RGS_subdomain_2"/>
</dbReference>
<evidence type="ECO:0000313" key="2">
    <source>
        <dbReference type="EMBL" id="JAS13351.1"/>
    </source>
</evidence>
<dbReference type="PANTHER" id="PTHR13155:SF1">
    <property type="entry name" value="A-KINASE ANCHOR PROTEIN 10, MITOCHONDRIAL"/>
    <property type="match status" value="1"/>
</dbReference>
<dbReference type="PANTHER" id="PTHR13155">
    <property type="entry name" value="A-KINASE ANCHOR PROTEINS"/>
    <property type="match status" value="1"/>
</dbReference>
<dbReference type="InterPro" id="IPR016137">
    <property type="entry name" value="RGS"/>
</dbReference>
<dbReference type="AlphaFoldDB" id="A0A1B6CIX2"/>
<dbReference type="InterPro" id="IPR052246">
    <property type="entry name" value="Cell_Polariz_PKAAnc"/>
</dbReference>
<dbReference type="InterPro" id="IPR036305">
    <property type="entry name" value="RGS_sf"/>
</dbReference>
<dbReference type="CDD" id="cd12804">
    <property type="entry name" value="AKAP10_AKB"/>
    <property type="match status" value="1"/>
</dbReference>
<dbReference type="SMART" id="SM00315">
    <property type="entry name" value="RGS"/>
    <property type="match status" value="1"/>
</dbReference>
<dbReference type="GO" id="GO:0005886">
    <property type="term" value="C:plasma membrane"/>
    <property type="evidence" value="ECO:0007669"/>
    <property type="project" value="TreeGrafter"/>
</dbReference>
<dbReference type="PROSITE" id="PS50132">
    <property type="entry name" value="RGS"/>
    <property type="match status" value="1"/>
</dbReference>
<dbReference type="Gene3D" id="1.10.167.10">
    <property type="entry name" value="Regulator of G-protein Signalling 4, domain 2"/>
    <property type="match status" value="2"/>
</dbReference>
<protein>
    <recommendedName>
        <fullName evidence="1">RGS domain-containing protein</fullName>
    </recommendedName>
</protein>
<dbReference type="GO" id="GO:0008104">
    <property type="term" value="P:intracellular protein localization"/>
    <property type="evidence" value="ECO:0007669"/>
    <property type="project" value="TreeGrafter"/>
</dbReference>
<proteinExistence type="predicted"/>
<dbReference type="GO" id="GO:0005739">
    <property type="term" value="C:mitochondrion"/>
    <property type="evidence" value="ECO:0007669"/>
    <property type="project" value="TreeGrafter"/>
</dbReference>
<dbReference type="InterPro" id="IPR037719">
    <property type="entry name" value="AKAP10_AKB_dom"/>
</dbReference>
<dbReference type="EMBL" id="GEDC01023947">
    <property type="protein sequence ID" value="JAS13351.1"/>
    <property type="molecule type" value="Transcribed_RNA"/>
</dbReference>
<sequence>VNSYNKDSPYEKVVATRSLSCDRSVNDVTHRMRKLGRSRCSSDGGENLGTVTLSKIWQQYMTEDAAVRLRMPEELESNLQNAISRGEHDQVCVEQLKNFVFQTLKKDLWNDFVRSEFYCKYQVDVMTSGTVTLSDIMYHPTALSFFVEFIEQEGCQRVVEFWQTATNFEQQLQSINQISDPMQAQNDAILIYDKYLSLQATCPLGVDDATRCEVEQRICMESTTPRSDCFRPALSLAWAYLSIVCLPMFLSSQSYVQLLSDLMKASRGTSSPASSITDVSIESRTKHDPDLIWRQRHHNRGLSIGRIDQLGRFEKDIEPEPDKKSESRISRVVKKLVNKEEDKAQEEMAWRIAEMIVKDVTSLTMKGHFNESEDDDT</sequence>